<evidence type="ECO:0000313" key="2">
    <source>
        <dbReference type="EMBL" id="KAJ1135143.1"/>
    </source>
</evidence>
<gene>
    <name evidence="2" type="ORF">NDU88_001588</name>
</gene>
<sequence>MVGRGGRRSPHAPSVTAVDLDNSGPGCGPLILTTASHVAHERSKKLPEPPVMFRGRREQAPRRSRSAGAPDGQGEGGTPRSRSTG</sequence>
<dbReference type="EMBL" id="JANPWB010000010">
    <property type="protein sequence ID" value="KAJ1135143.1"/>
    <property type="molecule type" value="Genomic_DNA"/>
</dbReference>
<proteinExistence type="predicted"/>
<evidence type="ECO:0000256" key="1">
    <source>
        <dbReference type="SAM" id="MobiDB-lite"/>
    </source>
</evidence>
<organism evidence="2 3">
    <name type="scientific">Pleurodeles waltl</name>
    <name type="common">Iberian ribbed newt</name>
    <dbReference type="NCBI Taxonomy" id="8319"/>
    <lineage>
        <taxon>Eukaryota</taxon>
        <taxon>Metazoa</taxon>
        <taxon>Chordata</taxon>
        <taxon>Craniata</taxon>
        <taxon>Vertebrata</taxon>
        <taxon>Euteleostomi</taxon>
        <taxon>Amphibia</taxon>
        <taxon>Batrachia</taxon>
        <taxon>Caudata</taxon>
        <taxon>Salamandroidea</taxon>
        <taxon>Salamandridae</taxon>
        <taxon>Pleurodelinae</taxon>
        <taxon>Pleurodeles</taxon>
    </lineage>
</organism>
<feature type="compositionally biased region" description="Basic residues" evidence="1">
    <location>
        <begin position="1"/>
        <end position="10"/>
    </location>
</feature>
<reference evidence="2" key="1">
    <citation type="journal article" date="2022" name="bioRxiv">
        <title>Sequencing and chromosome-scale assembly of the giantPleurodeles waltlgenome.</title>
        <authorList>
            <person name="Brown T."/>
            <person name="Elewa A."/>
            <person name="Iarovenko S."/>
            <person name="Subramanian E."/>
            <person name="Araus A.J."/>
            <person name="Petzold A."/>
            <person name="Susuki M."/>
            <person name="Suzuki K.-i.T."/>
            <person name="Hayashi T."/>
            <person name="Toyoda A."/>
            <person name="Oliveira C."/>
            <person name="Osipova E."/>
            <person name="Leigh N.D."/>
            <person name="Simon A."/>
            <person name="Yun M.H."/>
        </authorList>
    </citation>
    <scope>NUCLEOTIDE SEQUENCE</scope>
    <source>
        <strain evidence="2">20211129_DDA</strain>
        <tissue evidence="2">Liver</tissue>
    </source>
</reference>
<feature type="compositionally biased region" description="Basic and acidic residues" evidence="1">
    <location>
        <begin position="38"/>
        <end position="47"/>
    </location>
</feature>
<dbReference type="AlphaFoldDB" id="A0AAV7Q4A1"/>
<comment type="caution">
    <text evidence="2">The sequence shown here is derived from an EMBL/GenBank/DDBJ whole genome shotgun (WGS) entry which is preliminary data.</text>
</comment>
<dbReference type="Proteomes" id="UP001066276">
    <property type="component" value="Chromosome 6"/>
</dbReference>
<accession>A0AAV7Q4A1</accession>
<protein>
    <submittedName>
        <fullName evidence="2">Uncharacterized protein</fullName>
    </submittedName>
</protein>
<feature type="region of interest" description="Disordered" evidence="1">
    <location>
        <begin position="1"/>
        <end position="85"/>
    </location>
</feature>
<name>A0AAV7Q4A1_PLEWA</name>
<keyword evidence="3" id="KW-1185">Reference proteome</keyword>
<evidence type="ECO:0000313" key="3">
    <source>
        <dbReference type="Proteomes" id="UP001066276"/>
    </source>
</evidence>